<keyword evidence="1" id="KW-1133">Transmembrane helix</keyword>
<evidence type="ECO:0000313" key="2">
    <source>
        <dbReference type="EMBL" id="BBB90728.1"/>
    </source>
</evidence>
<accession>A0A348AI30</accession>
<gene>
    <name evidence="2" type="ORF">MAMMFC1_01389</name>
</gene>
<evidence type="ECO:0000256" key="1">
    <source>
        <dbReference type="SAM" id="Phobius"/>
    </source>
</evidence>
<dbReference type="EMBL" id="AP018449">
    <property type="protein sequence ID" value="BBB90728.1"/>
    <property type="molecule type" value="Genomic_DNA"/>
</dbReference>
<dbReference type="Proteomes" id="UP000276437">
    <property type="component" value="Chromosome"/>
</dbReference>
<keyword evidence="3" id="KW-1185">Reference proteome</keyword>
<keyword evidence="1" id="KW-0812">Transmembrane</keyword>
<dbReference type="AlphaFoldDB" id="A0A348AI30"/>
<proteinExistence type="predicted"/>
<protein>
    <submittedName>
        <fullName evidence="2">Uncharacterized protein</fullName>
    </submittedName>
</protein>
<name>A0A348AI30_9FIRM</name>
<dbReference type="KEGG" id="mana:MAMMFC1_01389"/>
<organism evidence="2 3">
    <name type="scientific">Methylomusa anaerophila</name>
    <dbReference type="NCBI Taxonomy" id="1930071"/>
    <lineage>
        <taxon>Bacteria</taxon>
        <taxon>Bacillati</taxon>
        <taxon>Bacillota</taxon>
        <taxon>Negativicutes</taxon>
        <taxon>Selenomonadales</taxon>
        <taxon>Sporomusaceae</taxon>
        <taxon>Methylomusa</taxon>
    </lineage>
</organism>
<evidence type="ECO:0000313" key="3">
    <source>
        <dbReference type="Proteomes" id="UP000276437"/>
    </source>
</evidence>
<feature type="transmembrane region" description="Helical" evidence="1">
    <location>
        <begin position="21"/>
        <end position="48"/>
    </location>
</feature>
<keyword evidence="1" id="KW-0472">Membrane</keyword>
<sequence>MTSRKVSASLIKFIAASRASGILPLYFFFASLKLVHIFSSFLSLYSIIINKESPFPGYFKYSTARNFLQLFFTFSVKKYS</sequence>
<reference evidence="2 3" key="1">
    <citation type="journal article" date="2018" name="Int. J. Syst. Evol. Microbiol.">
        <title>Methylomusa anaerophila gen. nov., sp. nov., an anaerobic methanol-utilizing bacterium isolated from a microbial fuel cell.</title>
        <authorList>
            <person name="Amano N."/>
            <person name="Yamamuro A."/>
            <person name="Miyahara M."/>
            <person name="Kouzuma A."/>
            <person name="Abe T."/>
            <person name="Watanabe K."/>
        </authorList>
    </citation>
    <scope>NUCLEOTIDE SEQUENCE [LARGE SCALE GENOMIC DNA]</scope>
    <source>
        <strain evidence="2 3">MMFC1</strain>
    </source>
</reference>